<feature type="non-terminal residue" evidence="1">
    <location>
        <position position="1"/>
    </location>
</feature>
<dbReference type="InterPro" id="IPR055334">
    <property type="entry name" value="PEX8-like"/>
</dbReference>
<proteinExistence type="predicted"/>
<accession>A0AAD6VGI3</accession>
<gene>
    <name evidence="1" type="ORF">GGX14DRAFT_448608</name>
</gene>
<dbReference type="EMBL" id="JARJCW010000024">
    <property type="protein sequence ID" value="KAJ7212294.1"/>
    <property type="molecule type" value="Genomic_DNA"/>
</dbReference>
<dbReference type="PANTHER" id="PTHR39214:SF1">
    <property type="entry name" value="MICROBODY (PEROXISOME) BIOGENESIS PROTEIN PEROXIN 8 (EUROFUNG)"/>
    <property type="match status" value="1"/>
</dbReference>
<comment type="caution">
    <text evidence="1">The sequence shown here is derived from an EMBL/GenBank/DDBJ whole genome shotgun (WGS) entry which is preliminary data.</text>
</comment>
<dbReference type="AlphaFoldDB" id="A0AAD6VGI3"/>
<name>A0AAD6VGI3_9AGAR</name>
<evidence type="ECO:0000313" key="2">
    <source>
        <dbReference type="Proteomes" id="UP001219525"/>
    </source>
</evidence>
<evidence type="ECO:0000313" key="1">
    <source>
        <dbReference type="EMBL" id="KAJ7212294.1"/>
    </source>
</evidence>
<sequence>MSGPGYTSLLAHLQNRSTALPLGTIQPALAHHLAKLSPLPTPLTAIIVSSALFSTHPFSHPKLQVLFNAFRHATHLKFGDVKRVAENQSVVNATFARSTKTRVKLWANAVLKGIKGGQPILRLACCGGLLAGLEDLRTAERLEIARSKLEDEVVISIAESMDIYSTATSSAAGGWETEFQPAGDVDMISLALIQASQSLVLVAPEKIKALPLAHLLDLLTTTVTSTFASGSFFTAPSSTSSTLRNINESPLMEFIAPMSRLTALTVTIFSESRPAEGIRSVAVTLDALRHLSETVESGWIATSTSLTKVEQNDNLETHGDMAIVWKTLKTLLFANIMIADAALSSAIFIPPAAYTDATAPSTLALTVLHTLYNLSFVVSQFGGVVTTASPGFVELKKTFYLALDILAKSEDESNRFARELCVSVQGWQSDKNPDILAKTAYALTCIEQLIPVLHVDCIQSHALPLAIPHLSNPTHRETYESSHSVVLATFASHADRQAAGLDYNATNAPAQGPRFTERLVPFYAHCLIENSVDDRLSTPQLRLAFASLVRSASASARSPTFTEDIADDQYALAWYCVDVLLDAIHALSVVDDSGQSSSSDASDRLHRLHLTLISVVPSLPLKLLPRVLEEIRVILTMHGSAKSDSSGRAKELVDASFAEISERVGDREKEFVMHWWYDNRKSFFNGTDERVVLSEPKDGQLRSHL</sequence>
<reference evidence="1" key="1">
    <citation type="submission" date="2023-03" db="EMBL/GenBank/DDBJ databases">
        <title>Massive genome expansion in bonnet fungi (Mycena s.s.) driven by repeated elements and novel gene families across ecological guilds.</title>
        <authorList>
            <consortium name="Lawrence Berkeley National Laboratory"/>
            <person name="Harder C.B."/>
            <person name="Miyauchi S."/>
            <person name="Viragh M."/>
            <person name="Kuo A."/>
            <person name="Thoen E."/>
            <person name="Andreopoulos B."/>
            <person name="Lu D."/>
            <person name="Skrede I."/>
            <person name="Drula E."/>
            <person name="Henrissat B."/>
            <person name="Morin E."/>
            <person name="Kohler A."/>
            <person name="Barry K."/>
            <person name="LaButti K."/>
            <person name="Morin E."/>
            <person name="Salamov A."/>
            <person name="Lipzen A."/>
            <person name="Mereny Z."/>
            <person name="Hegedus B."/>
            <person name="Baldrian P."/>
            <person name="Stursova M."/>
            <person name="Weitz H."/>
            <person name="Taylor A."/>
            <person name="Grigoriev I.V."/>
            <person name="Nagy L.G."/>
            <person name="Martin F."/>
            <person name="Kauserud H."/>
        </authorList>
    </citation>
    <scope>NUCLEOTIDE SEQUENCE</scope>
    <source>
        <strain evidence="1">9144</strain>
    </source>
</reference>
<dbReference type="PANTHER" id="PTHR39214">
    <property type="entry name" value="MICROBODY (PEROXISOME) BIOGENESIS PROTEIN PEROXIN 8 (EUROFUNG)"/>
    <property type="match status" value="1"/>
</dbReference>
<organism evidence="1 2">
    <name type="scientific">Mycena pura</name>
    <dbReference type="NCBI Taxonomy" id="153505"/>
    <lineage>
        <taxon>Eukaryota</taxon>
        <taxon>Fungi</taxon>
        <taxon>Dikarya</taxon>
        <taxon>Basidiomycota</taxon>
        <taxon>Agaricomycotina</taxon>
        <taxon>Agaricomycetes</taxon>
        <taxon>Agaricomycetidae</taxon>
        <taxon>Agaricales</taxon>
        <taxon>Marasmiineae</taxon>
        <taxon>Mycenaceae</taxon>
        <taxon>Mycena</taxon>
    </lineage>
</organism>
<protein>
    <recommendedName>
        <fullName evidence="3">Peroxisomal membrane protein</fullName>
    </recommendedName>
</protein>
<evidence type="ECO:0008006" key="3">
    <source>
        <dbReference type="Google" id="ProtNLM"/>
    </source>
</evidence>
<keyword evidence="2" id="KW-1185">Reference proteome</keyword>
<dbReference type="Proteomes" id="UP001219525">
    <property type="component" value="Unassembled WGS sequence"/>
</dbReference>